<organism evidence="1 2">
    <name type="scientific">Bowmanella yangjiangensis</name>
    <dbReference type="NCBI Taxonomy" id="2811230"/>
    <lineage>
        <taxon>Bacteria</taxon>
        <taxon>Pseudomonadati</taxon>
        <taxon>Pseudomonadota</taxon>
        <taxon>Gammaproteobacteria</taxon>
        <taxon>Alteromonadales</taxon>
        <taxon>Alteromonadaceae</taxon>
        <taxon>Bowmanella</taxon>
    </lineage>
</organism>
<sequence>MQKDIENLIIEHVEIAVRNGLSKLNKRISELMLLQGKQLCIENEKRLEVNSIHDVEFRVFSQFGEDGIIQYLIKKTNIKVGERIFIEFGVENYLESNTRFLLMNNNWRGLVFDGSPKNIESIKSQDYYWRHDLTAKCAWITRDNINELLTENGFGGDIGILSIDIDGNDYWVWEKISCVNPVIVITEWNSVFGAEKCISIPYDAEFNRSTAHHSNLFYGASISALSFLAKKKGYALVGSNSAGNNLFFVRNDRLNGLKEMSIEEAYIESKIRESRDKEGKLSYLSGKSRIEEIRGMVVTDVISLEELVL</sequence>
<proteinExistence type="predicted"/>
<gene>
    <name evidence="1" type="ORF">J0A65_03275</name>
</gene>
<reference evidence="1 2" key="1">
    <citation type="submission" date="2021-03" db="EMBL/GenBank/DDBJ databases">
        <title>novel species isolated from a fishpond in China.</title>
        <authorList>
            <person name="Lu H."/>
            <person name="Cai Z."/>
        </authorList>
    </citation>
    <scope>NUCLEOTIDE SEQUENCE [LARGE SCALE GENOMIC DNA]</scope>
    <source>
        <strain evidence="1 2">Y57</strain>
    </source>
</reference>
<protein>
    <recommendedName>
        <fullName evidence="3">NADH dehydrogenase</fullName>
    </recommendedName>
</protein>
<evidence type="ECO:0008006" key="3">
    <source>
        <dbReference type="Google" id="ProtNLM"/>
    </source>
</evidence>
<dbReference type="EMBL" id="JAFKCS010000002">
    <property type="protein sequence ID" value="MBN7818868.1"/>
    <property type="molecule type" value="Genomic_DNA"/>
</dbReference>
<comment type="caution">
    <text evidence="1">The sequence shown here is derived from an EMBL/GenBank/DDBJ whole genome shotgun (WGS) entry which is preliminary data.</text>
</comment>
<evidence type="ECO:0000313" key="2">
    <source>
        <dbReference type="Proteomes" id="UP000663992"/>
    </source>
</evidence>
<keyword evidence="2" id="KW-1185">Reference proteome</keyword>
<accession>A0ABS3CP36</accession>
<name>A0ABS3CP36_9ALTE</name>
<evidence type="ECO:0000313" key="1">
    <source>
        <dbReference type="EMBL" id="MBN7818868.1"/>
    </source>
</evidence>
<dbReference type="RefSeq" id="WP_206592694.1">
    <property type="nucleotide sequence ID" value="NZ_JAFKCS010000002.1"/>
</dbReference>
<dbReference type="Proteomes" id="UP000663992">
    <property type="component" value="Unassembled WGS sequence"/>
</dbReference>